<evidence type="ECO:0000313" key="2">
    <source>
        <dbReference type="Proteomes" id="UP000265520"/>
    </source>
</evidence>
<keyword evidence="2" id="KW-1185">Reference proteome</keyword>
<proteinExistence type="predicted"/>
<sequence>MDIYPVERNIHLAAAYYNRGKPYLFRINVDVTMCDMKHQLKHLNGPLNCHDARRVLDVEYCSPSVGSNRRVSFTNMKL</sequence>
<feature type="non-terminal residue" evidence="1">
    <location>
        <position position="78"/>
    </location>
</feature>
<dbReference type="Proteomes" id="UP000265520">
    <property type="component" value="Unassembled WGS sequence"/>
</dbReference>
<organism evidence="1 2">
    <name type="scientific">Trifolium medium</name>
    <dbReference type="NCBI Taxonomy" id="97028"/>
    <lineage>
        <taxon>Eukaryota</taxon>
        <taxon>Viridiplantae</taxon>
        <taxon>Streptophyta</taxon>
        <taxon>Embryophyta</taxon>
        <taxon>Tracheophyta</taxon>
        <taxon>Spermatophyta</taxon>
        <taxon>Magnoliopsida</taxon>
        <taxon>eudicotyledons</taxon>
        <taxon>Gunneridae</taxon>
        <taxon>Pentapetalae</taxon>
        <taxon>rosids</taxon>
        <taxon>fabids</taxon>
        <taxon>Fabales</taxon>
        <taxon>Fabaceae</taxon>
        <taxon>Papilionoideae</taxon>
        <taxon>50 kb inversion clade</taxon>
        <taxon>NPAAA clade</taxon>
        <taxon>Hologalegina</taxon>
        <taxon>IRL clade</taxon>
        <taxon>Trifolieae</taxon>
        <taxon>Trifolium</taxon>
    </lineage>
</organism>
<dbReference type="EMBL" id="LXQA010093681">
    <property type="protein sequence ID" value="MCI14760.1"/>
    <property type="molecule type" value="Genomic_DNA"/>
</dbReference>
<protein>
    <submittedName>
        <fullName evidence="1">Uncharacterized protein</fullName>
    </submittedName>
</protein>
<dbReference type="AlphaFoldDB" id="A0A392PTI0"/>
<name>A0A392PTI0_9FABA</name>
<evidence type="ECO:0000313" key="1">
    <source>
        <dbReference type="EMBL" id="MCI14760.1"/>
    </source>
</evidence>
<accession>A0A392PTI0</accession>
<reference evidence="1 2" key="1">
    <citation type="journal article" date="2018" name="Front. Plant Sci.">
        <title>Red Clover (Trifolium pratense) and Zigzag Clover (T. medium) - A Picture of Genomic Similarities and Differences.</title>
        <authorList>
            <person name="Dluhosova J."/>
            <person name="Istvanek J."/>
            <person name="Nedelnik J."/>
            <person name="Repkova J."/>
        </authorList>
    </citation>
    <scope>NUCLEOTIDE SEQUENCE [LARGE SCALE GENOMIC DNA]</scope>
    <source>
        <strain evidence="2">cv. 10/8</strain>
        <tissue evidence="1">Leaf</tissue>
    </source>
</reference>
<comment type="caution">
    <text evidence="1">The sequence shown here is derived from an EMBL/GenBank/DDBJ whole genome shotgun (WGS) entry which is preliminary data.</text>
</comment>